<dbReference type="Pfam" id="PF11976">
    <property type="entry name" value="Rad60-SLD"/>
    <property type="match status" value="1"/>
</dbReference>
<dbReference type="EMBL" id="JARJCW010000184">
    <property type="protein sequence ID" value="KAJ7187725.1"/>
    <property type="molecule type" value="Genomic_DNA"/>
</dbReference>
<evidence type="ECO:0000313" key="2">
    <source>
        <dbReference type="EMBL" id="KAJ7187725.1"/>
    </source>
</evidence>
<feature type="domain" description="Ubiquitin-like" evidence="1">
    <location>
        <begin position="120"/>
        <end position="196"/>
    </location>
</feature>
<dbReference type="AlphaFoldDB" id="A0AAD6XXB0"/>
<reference evidence="2" key="1">
    <citation type="submission" date="2023-03" db="EMBL/GenBank/DDBJ databases">
        <title>Massive genome expansion in bonnet fungi (Mycena s.s.) driven by repeated elements and novel gene families across ecological guilds.</title>
        <authorList>
            <consortium name="Lawrence Berkeley National Laboratory"/>
            <person name="Harder C.B."/>
            <person name="Miyauchi S."/>
            <person name="Viragh M."/>
            <person name="Kuo A."/>
            <person name="Thoen E."/>
            <person name="Andreopoulos B."/>
            <person name="Lu D."/>
            <person name="Skrede I."/>
            <person name="Drula E."/>
            <person name="Henrissat B."/>
            <person name="Morin E."/>
            <person name="Kohler A."/>
            <person name="Barry K."/>
            <person name="LaButti K."/>
            <person name="Morin E."/>
            <person name="Salamov A."/>
            <person name="Lipzen A."/>
            <person name="Mereny Z."/>
            <person name="Hegedus B."/>
            <person name="Baldrian P."/>
            <person name="Stursova M."/>
            <person name="Weitz H."/>
            <person name="Taylor A."/>
            <person name="Grigoriev I.V."/>
            <person name="Nagy L.G."/>
            <person name="Martin F."/>
            <person name="Kauserud H."/>
        </authorList>
    </citation>
    <scope>NUCLEOTIDE SEQUENCE</scope>
    <source>
        <strain evidence="2">9144</strain>
    </source>
</reference>
<dbReference type="InterPro" id="IPR022617">
    <property type="entry name" value="Rad60/SUMO-like_dom"/>
</dbReference>
<name>A0AAD6XXB0_9AGAR</name>
<keyword evidence="3" id="KW-1185">Reference proteome</keyword>
<organism evidence="2 3">
    <name type="scientific">Mycena pura</name>
    <dbReference type="NCBI Taxonomy" id="153505"/>
    <lineage>
        <taxon>Eukaryota</taxon>
        <taxon>Fungi</taxon>
        <taxon>Dikarya</taxon>
        <taxon>Basidiomycota</taxon>
        <taxon>Agaricomycotina</taxon>
        <taxon>Agaricomycetes</taxon>
        <taxon>Agaricomycetidae</taxon>
        <taxon>Agaricales</taxon>
        <taxon>Marasmiineae</taxon>
        <taxon>Mycenaceae</taxon>
        <taxon>Mycena</taxon>
    </lineage>
</organism>
<protein>
    <recommendedName>
        <fullName evidence="1">Ubiquitin-like domain-containing protein</fullName>
    </recommendedName>
</protein>
<evidence type="ECO:0000313" key="3">
    <source>
        <dbReference type="Proteomes" id="UP001219525"/>
    </source>
</evidence>
<dbReference type="Proteomes" id="UP001219525">
    <property type="component" value="Unassembled WGS sequence"/>
</dbReference>
<sequence>MPKAVKTSTTRDNPQDSLLVLTDGRKRVLIPRPKTYRAAVDTARRHFPSIRADDMIFQTDQLSICSQVMTDIAPESWETVIGLIYSVSVVERHECAEAITPVPVLTGKGPDLALPSAEPAKITLNFSFHESVLSIVMKTDTKFEKARRALEHTLSLGYGSYYIIYDGVRISFDDTPYSHGMEDGDSIQVYLQQLGGKPVIYVYSPTETNVSVALTLTHEWSFSTIYPVVPSKSTSPGTCERIQWNVRTHLDGNLTELNTGLDVAYLFWEAHTNDGIPPSPPASPVVPQSNTALSFSPLTSDLSPADAVLIAVRDITPYLDKVLLALGLHTEARTSFITYWLPSLLRHKHVALRFVPQAAYETAASLDIEPVPDVVTRVFMLFKGIAEDALAEWGDAEYTDDDAERWRDVVGVDAERASNAALLRVLEWGGMEVLSR</sequence>
<dbReference type="InterPro" id="IPR029071">
    <property type="entry name" value="Ubiquitin-like_domsf"/>
</dbReference>
<dbReference type="SUPFAM" id="SSF54236">
    <property type="entry name" value="Ubiquitin-like"/>
    <property type="match status" value="1"/>
</dbReference>
<dbReference type="Gene3D" id="3.10.20.90">
    <property type="entry name" value="Phosphatidylinositol 3-kinase Catalytic Subunit, Chain A, domain 1"/>
    <property type="match status" value="1"/>
</dbReference>
<dbReference type="CDD" id="cd01763">
    <property type="entry name" value="Ubl_SUMO_like"/>
    <property type="match status" value="1"/>
</dbReference>
<dbReference type="PROSITE" id="PS50053">
    <property type="entry name" value="UBIQUITIN_2"/>
    <property type="match status" value="1"/>
</dbReference>
<accession>A0AAD6XXB0</accession>
<proteinExistence type="predicted"/>
<gene>
    <name evidence="2" type="ORF">GGX14DRAFT_547135</name>
</gene>
<comment type="caution">
    <text evidence="2">The sequence shown here is derived from an EMBL/GenBank/DDBJ whole genome shotgun (WGS) entry which is preliminary data.</text>
</comment>
<dbReference type="InterPro" id="IPR000626">
    <property type="entry name" value="Ubiquitin-like_dom"/>
</dbReference>
<evidence type="ECO:0000259" key="1">
    <source>
        <dbReference type="PROSITE" id="PS50053"/>
    </source>
</evidence>